<evidence type="ECO:0000256" key="1">
    <source>
        <dbReference type="ARBA" id="ARBA00009995"/>
    </source>
</evidence>
<keyword evidence="3" id="KW-0808">Transferase</keyword>
<dbReference type="Gene3D" id="3.40.50.2000">
    <property type="entry name" value="Glycogen Phosphorylase B"/>
    <property type="match status" value="2"/>
</dbReference>
<dbReference type="InterPro" id="IPR002213">
    <property type="entry name" value="UDP_glucos_trans"/>
</dbReference>
<gene>
    <name evidence="4" type="ORF">SAY87_004257</name>
</gene>
<dbReference type="EMBL" id="JAXIOK010000017">
    <property type="protein sequence ID" value="KAK4750775.1"/>
    <property type="molecule type" value="Genomic_DNA"/>
</dbReference>
<dbReference type="Proteomes" id="UP001345219">
    <property type="component" value="Chromosome 4"/>
</dbReference>
<keyword evidence="5" id="KW-1185">Reference proteome</keyword>
<protein>
    <submittedName>
        <fullName evidence="4">Uncharacterized protein</fullName>
    </submittedName>
</protein>
<sequence length="466" mass="50259">MATPSPTDIHILLYPYPAPGHIIPILDLARRLLAHPGVTVTVLVIPTYLPLLRPLLSEHPPPALHSLILPEPPLPPPSSSSSSSMASRVISSMRGLRDLHLPLLRQWFASHALPPAAIVSDFFLGWTHHLARQIGIPRVVFSPSGAFGLAVAYSLWKDLPKLITESPEVSFPDLPNCPSFPIWQISAVCRGYLEAADPSLEFFREDMLADLASWGLLLNSFNELERNYIDHLKRVMGHERVWAAGPLVPAEDDVAERRGGHSSVPTHEVVTWLDSCDDGSVVYVCFGSRGLLTPRQMDELAAGLEWSGVRFVLCCGGGVSVPAGLEQRVAGRGLVIRGWAPQVVILRHRAVGAFLTHCGWNSVMEGIAAGVVMLTWPMGSDQYTNAKLLVDQLGVGIGIGEGAEIIPEAAKLAGTLRDSVKGDRAERVRAEGLRKAALSATEAGGSSELGVDGFMRSLRGVQRGGM</sequence>
<evidence type="ECO:0000313" key="5">
    <source>
        <dbReference type="Proteomes" id="UP001345219"/>
    </source>
</evidence>
<dbReference type="Pfam" id="PF00201">
    <property type="entry name" value="UDPGT"/>
    <property type="match status" value="1"/>
</dbReference>
<dbReference type="PANTHER" id="PTHR48047">
    <property type="entry name" value="GLYCOSYLTRANSFERASE"/>
    <property type="match status" value="1"/>
</dbReference>
<evidence type="ECO:0000256" key="2">
    <source>
        <dbReference type="ARBA" id="ARBA00022676"/>
    </source>
</evidence>
<dbReference type="CDD" id="cd03784">
    <property type="entry name" value="GT1_Gtf-like"/>
    <property type="match status" value="1"/>
</dbReference>
<dbReference type="FunFam" id="3.40.50.2000:FF:000056">
    <property type="entry name" value="Glycosyltransferase"/>
    <property type="match status" value="1"/>
</dbReference>
<dbReference type="PANTHER" id="PTHR48047:SF118">
    <property type="entry name" value="HEXOSYLTRANSFERASE-RELATED"/>
    <property type="match status" value="1"/>
</dbReference>
<comment type="similarity">
    <text evidence="1">Belongs to the UDP-glycosyltransferase family.</text>
</comment>
<dbReference type="AlphaFoldDB" id="A0AAN7JP62"/>
<accession>A0AAN7JP62</accession>
<evidence type="ECO:0000313" key="4">
    <source>
        <dbReference type="EMBL" id="KAK4750775.1"/>
    </source>
</evidence>
<name>A0AAN7JP62_9MYRT</name>
<proteinExistence type="inferred from homology"/>
<reference evidence="4 5" key="1">
    <citation type="journal article" date="2023" name="Hortic Res">
        <title>Pangenome of water caltrop reveals structural variations and asymmetric subgenome divergence after allopolyploidization.</title>
        <authorList>
            <person name="Zhang X."/>
            <person name="Chen Y."/>
            <person name="Wang L."/>
            <person name="Yuan Y."/>
            <person name="Fang M."/>
            <person name="Shi L."/>
            <person name="Lu R."/>
            <person name="Comes H.P."/>
            <person name="Ma Y."/>
            <person name="Chen Y."/>
            <person name="Huang G."/>
            <person name="Zhou Y."/>
            <person name="Zheng Z."/>
            <person name="Qiu Y."/>
        </authorList>
    </citation>
    <scope>NUCLEOTIDE SEQUENCE [LARGE SCALE GENOMIC DNA]</scope>
    <source>
        <tissue evidence="4">Roots</tissue>
    </source>
</reference>
<organism evidence="4 5">
    <name type="scientific">Trapa incisa</name>
    <dbReference type="NCBI Taxonomy" id="236973"/>
    <lineage>
        <taxon>Eukaryota</taxon>
        <taxon>Viridiplantae</taxon>
        <taxon>Streptophyta</taxon>
        <taxon>Embryophyta</taxon>
        <taxon>Tracheophyta</taxon>
        <taxon>Spermatophyta</taxon>
        <taxon>Magnoliopsida</taxon>
        <taxon>eudicotyledons</taxon>
        <taxon>Gunneridae</taxon>
        <taxon>Pentapetalae</taxon>
        <taxon>rosids</taxon>
        <taxon>malvids</taxon>
        <taxon>Myrtales</taxon>
        <taxon>Lythraceae</taxon>
        <taxon>Trapa</taxon>
    </lineage>
</organism>
<keyword evidence="2" id="KW-0328">Glycosyltransferase</keyword>
<dbReference type="SUPFAM" id="SSF53756">
    <property type="entry name" value="UDP-Glycosyltransferase/glycogen phosphorylase"/>
    <property type="match status" value="1"/>
</dbReference>
<dbReference type="GO" id="GO:0035251">
    <property type="term" value="F:UDP-glucosyltransferase activity"/>
    <property type="evidence" value="ECO:0007669"/>
    <property type="project" value="TreeGrafter"/>
</dbReference>
<evidence type="ECO:0000256" key="3">
    <source>
        <dbReference type="ARBA" id="ARBA00022679"/>
    </source>
</evidence>
<comment type="caution">
    <text evidence="4">The sequence shown here is derived from an EMBL/GenBank/DDBJ whole genome shotgun (WGS) entry which is preliminary data.</text>
</comment>